<dbReference type="RefSeq" id="WP_121201341.1">
    <property type="nucleotide sequence ID" value="NZ_RBKU01000001.1"/>
</dbReference>
<protein>
    <submittedName>
        <fullName evidence="1">Uncharacterized protein</fullName>
    </submittedName>
</protein>
<sequence>METLIVRPDNDEKLKALKAVLKVLEIDFEENKSPYNPEFVSKILQGDEDIKAGHTKKISLDDIWK</sequence>
<accession>A0A495J9W9</accession>
<evidence type="ECO:0000313" key="2">
    <source>
        <dbReference type="Proteomes" id="UP000268007"/>
    </source>
</evidence>
<dbReference type="AlphaFoldDB" id="A0A495J9W9"/>
<comment type="caution">
    <text evidence="1">The sequence shown here is derived from an EMBL/GenBank/DDBJ whole genome shotgun (WGS) entry which is preliminary data.</text>
</comment>
<dbReference type="OrthoDB" id="827255at2"/>
<gene>
    <name evidence="1" type="ORF">BDD43_5542</name>
</gene>
<keyword evidence="2" id="KW-1185">Reference proteome</keyword>
<dbReference type="EMBL" id="RBKU01000001">
    <property type="protein sequence ID" value="RKR85278.1"/>
    <property type="molecule type" value="Genomic_DNA"/>
</dbReference>
<name>A0A495J9W9_9SPHI</name>
<reference evidence="1 2" key="1">
    <citation type="submission" date="2018-10" db="EMBL/GenBank/DDBJ databases">
        <title>Genomic Encyclopedia of Archaeal and Bacterial Type Strains, Phase II (KMG-II): from individual species to whole genera.</title>
        <authorList>
            <person name="Goeker M."/>
        </authorList>
    </citation>
    <scope>NUCLEOTIDE SEQUENCE [LARGE SCALE GENOMIC DNA]</scope>
    <source>
        <strain evidence="1 2">DSM 18602</strain>
    </source>
</reference>
<organism evidence="1 2">
    <name type="scientific">Mucilaginibacter gracilis</name>
    <dbReference type="NCBI Taxonomy" id="423350"/>
    <lineage>
        <taxon>Bacteria</taxon>
        <taxon>Pseudomonadati</taxon>
        <taxon>Bacteroidota</taxon>
        <taxon>Sphingobacteriia</taxon>
        <taxon>Sphingobacteriales</taxon>
        <taxon>Sphingobacteriaceae</taxon>
        <taxon>Mucilaginibacter</taxon>
    </lineage>
</organism>
<evidence type="ECO:0000313" key="1">
    <source>
        <dbReference type="EMBL" id="RKR85278.1"/>
    </source>
</evidence>
<proteinExistence type="predicted"/>
<dbReference type="Proteomes" id="UP000268007">
    <property type="component" value="Unassembled WGS sequence"/>
</dbReference>
<dbReference type="InterPro" id="IPR020271">
    <property type="entry name" value="Uncharacterised_MJ1172"/>
</dbReference>
<dbReference type="Pfam" id="PF10884">
    <property type="entry name" value="DUF2683"/>
    <property type="match status" value="1"/>
</dbReference>